<protein>
    <submittedName>
        <fullName evidence="1">Uncharacterized protein</fullName>
    </submittedName>
</protein>
<sequence>MAAESFGSKKVQSKYVERKSCATIDRDSFAEEIRLDP</sequence>
<organism evidence="1 2">
    <name type="scientific">Rosistilla oblonga</name>
    <dbReference type="NCBI Taxonomy" id="2527990"/>
    <lineage>
        <taxon>Bacteria</taxon>
        <taxon>Pseudomonadati</taxon>
        <taxon>Planctomycetota</taxon>
        <taxon>Planctomycetia</taxon>
        <taxon>Pirellulales</taxon>
        <taxon>Pirellulaceae</taxon>
        <taxon>Rosistilla</taxon>
    </lineage>
</organism>
<evidence type="ECO:0000313" key="1">
    <source>
        <dbReference type="EMBL" id="QDV55216.1"/>
    </source>
</evidence>
<dbReference type="EMBL" id="CP036318">
    <property type="protein sequence ID" value="QDV55216.1"/>
    <property type="molecule type" value="Genomic_DNA"/>
</dbReference>
<proteinExistence type="predicted"/>
<dbReference type="Proteomes" id="UP000316770">
    <property type="component" value="Chromosome"/>
</dbReference>
<reference evidence="1 2" key="1">
    <citation type="submission" date="2019-02" db="EMBL/GenBank/DDBJ databases">
        <title>Deep-cultivation of Planctomycetes and their phenomic and genomic characterization uncovers novel biology.</title>
        <authorList>
            <person name="Wiegand S."/>
            <person name="Jogler M."/>
            <person name="Boedeker C."/>
            <person name="Pinto D."/>
            <person name="Vollmers J."/>
            <person name="Rivas-Marin E."/>
            <person name="Kohn T."/>
            <person name="Peeters S.H."/>
            <person name="Heuer A."/>
            <person name="Rast P."/>
            <person name="Oberbeckmann S."/>
            <person name="Bunk B."/>
            <person name="Jeske O."/>
            <person name="Meyerdierks A."/>
            <person name="Storesund J.E."/>
            <person name="Kallscheuer N."/>
            <person name="Luecker S."/>
            <person name="Lage O.M."/>
            <person name="Pohl T."/>
            <person name="Merkel B.J."/>
            <person name="Hornburger P."/>
            <person name="Mueller R.-W."/>
            <person name="Bruemmer F."/>
            <person name="Labrenz M."/>
            <person name="Spormann A.M."/>
            <person name="Op den Camp H."/>
            <person name="Overmann J."/>
            <person name="Amann R."/>
            <person name="Jetten M.S.M."/>
            <person name="Mascher T."/>
            <person name="Medema M.H."/>
            <person name="Devos D.P."/>
            <person name="Kaster A.-K."/>
            <person name="Ovreas L."/>
            <person name="Rohde M."/>
            <person name="Galperin M.Y."/>
            <person name="Jogler C."/>
        </authorList>
    </citation>
    <scope>NUCLEOTIDE SEQUENCE [LARGE SCALE GENOMIC DNA]</scope>
    <source>
        <strain evidence="1 2">Mal33</strain>
    </source>
</reference>
<evidence type="ECO:0000313" key="2">
    <source>
        <dbReference type="Proteomes" id="UP000316770"/>
    </source>
</evidence>
<dbReference type="AlphaFoldDB" id="A0A518IQ42"/>
<name>A0A518IQ42_9BACT</name>
<gene>
    <name evidence="1" type="ORF">Mal33_11860</name>
</gene>
<keyword evidence="2" id="KW-1185">Reference proteome</keyword>
<accession>A0A518IQ42</accession>